<name>D6SL18_9BACT</name>
<evidence type="ECO:0000313" key="9">
    <source>
        <dbReference type="Proteomes" id="UP000005496"/>
    </source>
</evidence>
<evidence type="ECO:0000256" key="6">
    <source>
        <dbReference type="RuleBase" id="RU363032"/>
    </source>
</evidence>
<sequence>MSFDPELFIHAMSHRAPPYILEHLNLVLIPMCIAVLIALPTSIMLTRPAYRRFTSRIMAVFNAGQTIPPLAVIAIFFPFLGLGYAPAILALSIYALLPIARNTITAISSVPQDVKEAARGMGMTPWEVLRKVELPLSVPGIMTGIKTSAVLTVSTAVLAALVGGKGMGAVIFAGINFFQAELILAGTVYIGIMAVLIERMLTLLEWYLSPSHLK</sequence>
<dbReference type="Proteomes" id="UP000005496">
    <property type="component" value="Unassembled WGS sequence"/>
</dbReference>
<dbReference type="SUPFAM" id="SSF161098">
    <property type="entry name" value="MetI-like"/>
    <property type="match status" value="1"/>
</dbReference>
<keyword evidence="2 6" id="KW-0813">Transport</keyword>
<dbReference type="OrthoDB" id="7056428at2"/>
<dbReference type="GO" id="GO:0031460">
    <property type="term" value="P:glycine betaine transport"/>
    <property type="evidence" value="ECO:0007669"/>
    <property type="project" value="TreeGrafter"/>
</dbReference>
<keyword evidence="4 6" id="KW-1133">Transmembrane helix</keyword>
<dbReference type="Gene3D" id="1.10.3720.10">
    <property type="entry name" value="MetI-like"/>
    <property type="match status" value="1"/>
</dbReference>
<evidence type="ECO:0000313" key="8">
    <source>
        <dbReference type="EMBL" id="EFI35379.1"/>
    </source>
</evidence>
<dbReference type="FunFam" id="1.10.3720.10:FF:000001">
    <property type="entry name" value="Glycine betaine ABC transporter, permease"/>
    <property type="match status" value="1"/>
</dbReference>
<protein>
    <submittedName>
        <fullName evidence="8">Binding-protein-dependent transport systems inner membrane component</fullName>
    </submittedName>
</protein>
<dbReference type="AlphaFoldDB" id="D6SL18"/>
<dbReference type="CDD" id="cd06261">
    <property type="entry name" value="TM_PBP2"/>
    <property type="match status" value="1"/>
</dbReference>
<dbReference type="InterPro" id="IPR035906">
    <property type="entry name" value="MetI-like_sf"/>
</dbReference>
<keyword evidence="5 6" id="KW-0472">Membrane</keyword>
<evidence type="ECO:0000256" key="2">
    <source>
        <dbReference type="ARBA" id="ARBA00022448"/>
    </source>
</evidence>
<feature type="domain" description="ABC transmembrane type-1" evidence="7">
    <location>
        <begin position="20"/>
        <end position="201"/>
    </location>
</feature>
<dbReference type="PANTHER" id="PTHR30177">
    <property type="entry name" value="GLYCINE BETAINE/L-PROLINE TRANSPORT SYSTEM PERMEASE PROTEIN PROW"/>
    <property type="match status" value="1"/>
</dbReference>
<proteinExistence type="inferred from homology"/>
<dbReference type="PANTHER" id="PTHR30177:SF4">
    <property type="entry name" value="OSMOPROTECTANT IMPORT PERMEASE PROTEIN OSMW"/>
    <property type="match status" value="1"/>
</dbReference>
<keyword evidence="9" id="KW-1185">Reference proteome</keyword>
<evidence type="ECO:0000256" key="5">
    <source>
        <dbReference type="ARBA" id="ARBA00023136"/>
    </source>
</evidence>
<feature type="transmembrane region" description="Helical" evidence="6">
    <location>
        <begin position="149"/>
        <end position="175"/>
    </location>
</feature>
<reference evidence="8" key="1">
    <citation type="submission" date="2010-05" db="EMBL/GenBank/DDBJ databases">
        <title>The draft genome of Desulfonatronospira thiodismutans ASO3-1.</title>
        <authorList>
            <consortium name="US DOE Joint Genome Institute (JGI-PGF)"/>
            <person name="Lucas S."/>
            <person name="Copeland A."/>
            <person name="Lapidus A."/>
            <person name="Cheng J.-F."/>
            <person name="Bruce D."/>
            <person name="Goodwin L."/>
            <person name="Pitluck S."/>
            <person name="Chertkov O."/>
            <person name="Brettin T."/>
            <person name="Detter J.C."/>
            <person name="Han C."/>
            <person name="Land M.L."/>
            <person name="Hauser L."/>
            <person name="Kyrpides N."/>
            <person name="Mikhailova N."/>
            <person name="Muyzer G."/>
            <person name="Woyke T."/>
        </authorList>
    </citation>
    <scope>NUCLEOTIDE SEQUENCE [LARGE SCALE GENOMIC DNA]</scope>
    <source>
        <strain evidence="8">ASO3-1</strain>
    </source>
</reference>
<dbReference type="Pfam" id="PF00528">
    <property type="entry name" value="BPD_transp_1"/>
    <property type="match status" value="1"/>
</dbReference>
<dbReference type="eggNOG" id="COG1174">
    <property type="taxonomic scope" value="Bacteria"/>
</dbReference>
<dbReference type="GO" id="GO:0005886">
    <property type="term" value="C:plasma membrane"/>
    <property type="evidence" value="ECO:0007669"/>
    <property type="project" value="UniProtKB-SubCell"/>
</dbReference>
<comment type="caution">
    <text evidence="8">The sequence shown here is derived from an EMBL/GenBank/DDBJ whole genome shotgun (WGS) entry which is preliminary data.</text>
</comment>
<accession>D6SL18</accession>
<gene>
    <name evidence="8" type="ORF">Dthio_PD2795</name>
</gene>
<dbReference type="GO" id="GO:0055085">
    <property type="term" value="P:transmembrane transport"/>
    <property type="evidence" value="ECO:0007669"/>
    <property type="project" value="InterPro"/>
</dbReference>
<evidence type="ECO:0000259" key="7">
    <source>
        <dbReference type="PROSITE" id="PS50928"/>
    </source>
</evidence>
<dbReference type="InterPro" id="IPR051204">
    <property type="entry name" value="ABC_transp_perm/SBD"/>
</dbReference>
<feature type="transmembrane region" description="Helical" evidence="6">
    <location>
        <begin position="20"/>
        <end position="45"/>
    </location>
</feature>
<evidence type="ECO:0000256" key="1">
    <source>
        <dbReference type="ARBA" id="ARBA00004651"/>
    </source>
</evidence>
<dbReference type="RefSeq" id="WP_008868511.1">
    <property type="nucleotide sequence ID" value="NZ_ACJN02000001.1"/>
</dbReference>
<evidence type="ECO:0000256" key="3">
    <source>
        <dbReference type="ARBA" id="ARBA00022692"/>
    </source>
</evidence>
<dbReference type="EMBL" id="ACJN02000001">
    <property type="protein sequence ID" value="EFI35379.1"/>
    <property type="molecule type" value="Genomic_DNA"/>
</dbReference>
<comment type="similarity">
    <text evidence="6">Belongs to the binding-protein-dependent transport system permease family.</text>
</comment>
<comment type="subcellular location">
    <subcellularLocation>
        <location evidence="1 6">Cell membrane</location>
        <topology evidence="1 6">Multi-pass membrane protein</topology>
    </subcellularLocation>
</comment>
<organism evidence="8 9">
    <name type="scientific">Desulfonatronospira thiodismutans ASO3-1</name>
    <dbReference type="NCBI Taxonomy" id="555779"/>
    <lineage>
        <taxon>Bacteria</taxon>
        <taxon>Pseudomonadati</taxon>
        <taxon>Thermodesulfobacteriota</taxon>
        <taxon>Desulfovibrionia</taxon>
        <taxon>Desulfovibrionales</taxon>
        <taxon>Desulfonatronovibrionaceae</taxon>
        <taxon>Desulfonatronospira</taxon>
    </lineage>
</organism>
<dbReference type="InterPro" id="IPR000515">
    <property type="entry name" value="MetI-like"/>
</dbReference>
<evidence type="ECO:0000256" key="4">
    <source>
        <dbReference type="ARBA" id="ARBA00022989"/>
    </source>
</evidence>
<keyword evidence="3 6" id="KW-0812">Transmembrane</keyword>
<dbReference type="PROSITE" id="PS50928">
    <property type="entry name" value="ABC_TM1"/>
    <property type="match status" value="1"/>
</dbReference>